<dbReference type="GO" id="GO:0016787">
    <property type="term" value="F:hydrolase activity"/>
    <property type="evidence" value="ECO:0007669"/>
    <property type="project" value="UniProtKB-KW"/>
</dbReference>
<dbReference type="RefSeq" id="WP_353943489.1">
    <property type="nucleotide sequence ID" value="NZ_CP159534.1"/>
</dbReference>
<feature type="region of interest" description="Disordered" evidence="1">
    <location>
        <begin position="1"/>
        <end position="21"/>
    </location>
</feature>
<name>A0AAU8IUI4_9ACTN</name>
<dbReference type="AlphaFoldDB" id="A0AAU8IUI4"/>
<keyword evidence="3" id="KW-0378">Hydrolase</keyword>
<evidence type="ECO:0000259" key="2">
    <source>
        <dbReference type="Pfam" id="PF00561"/>
    </source>
</evidence>
<feature type="domain" description="AB hydrolase-1" evidence="2">
    <location>
        <begin position="29"/>
        <end position="253"/>
    </location>
</feature>
<evidence type="ECO:0000313" key="3">
    <source>
        <dbReference type="EMBL" id="XCJ71889.1"/>
    </source>
</evidence>
<protein>
    <submittedName>
        <fullName evidence="3">Alpha/beta fold hydrolase</fullName>
    </submittedName>
</protein>
<gene>
    <name evidence="3" type="ORF">ABII15_18780</name>
</gene>
<dbReference type="Pfam" id="PF00561">
    <property type="entry name" value="Abhydrolase_1"/>
    <property type="match status" value="1"/>
</dbReference>
<sequence>MTDTDRTTTHEARKAEPYARTVRGSGPGLLLAHGGGGSIETNYGPVLPALAADRTVVGVDYPGTGATPRAASPLRLDTLADELVAAADAEGLDRFAVAGYSLGGPVAVRVAARHPERVTALLLTATFGHPSPQLRLAAETWRTLAAAGDPDTFARFLFPYALSSRALHALSDAEVEAAVAELAATAPPGAGDHADLVTRADVRAELARITVPTLVVVTTEDRLVPPRAQRELAAAIPGAEVAEIPTGHLPFAELPDAWGALMVEFLRATGA</sequence>
<dbReference type="KEGG" id="stac:ABII15_18780"/>
<dbReference type="Gene3D" id="3.40.50.1820">
    <property type="entry name" value="alpha/beta hydrolase"/>
    <property type="match status" value="1"/>
</dbReference>
<dbReference type="PANTHER" id="PTHR43798">
    <property type="entry name" value="MONOACYLGLYCEROL LIPASE"/>
    <property type="match status" value="1"/>
</dbReference>
<evidence type="ECO:0000256" key="1">
    <source>
        <dbReference type="SAM" id="MobiDB-lite"/>
    </source>
</evidence>
<dbReference type="InterPro" id="IPR050266">
    <property type="entry name" value="AB_hydrolase_sf"/>
</dbReference>
<dbReference type="InterPro" id="IPR029058">
    <property type="entry name" value="AB_hydrolase_fold"/>
</dbReference>
<dbReference type="PRINTS" id="PR00111">
    <property type="entry name" value="ABHYDROLASE"/>
</dbReference>
<reference evidence="3" key="1">
    <citation type="submission" date="2024-06" db="EMBL/GenBank/DDBJ databases">
        <title>Streptomyces sp. strain HUAS MG91 genome sequences.</title>
        <authorList>
            <person name="Mo P."/>
        </authorList>
    </citation>
    <scope>NUCLEOTIDE SEQUENCE</scope>
    <source>
        <strain evidence="3">HUAS MG91</strain>
    </source>
</reference>
<dbReference type="InterPro" id="IPR000073">
    <property type="entry name" value="AB_hydrolase_1"/>
</dbReference>
<feature type="compositionally biased region" description="Basic and acidic residues" evidence="1">
    <location>
        <begin position="1"/>
        <end position="17"/>
    </location>
</feature>
<accession>A0AAU8IUI4</accession>
<proteinExistence type="predicted"/>
<dbReference type="SUPFAM" id="SSF53474">
    <property type="entry name" value="alpha/beta-Hydrolases"/>
    <property type="match status" value="1"/>
</dbReference>
<organism evidence="3">
    <name type="scientific">Streptomyces tabacisoli</name>
    <dbReference type="NCBI Taxonomy" id="3156398"/>
    <lineage>
        <taxon>Bacteria</taxon>
        <taxon>Bacillati</taxon>
        <taxon>Actinomycetota</taxon>
        <taxon>Actinomycetes</taxon>
        <taxon>Kitasatosporales</taxon>
        <taxon>Streptomycetaceae</taxon>
        <taxon>Streptomyces</taxon>
    </lineage>
</organism>
<dbReference type="EMBL" id="CP159534">
    <property type="protein sequence ID" value="XCJ71889.1"/>
    <property type="molecule type" value="Genomic_DNA"/>
</dbReference>